<organism evidence="1 2">
    <name type="scientific">Solirubrobacter ginsenosidimutans</name>
    <dbReference type="NCBI Taxonomy" id="490573"/>
    <lineage>
        <taxon>Bacteria</taxon>
        <taxon>Bacillati</taxon>
        <taxon>Actinomycetota</taxon>
        <taxon>Thermoleophilia</taxon>
        <taxon>Solirubrobacterales</taxon>
        <taxon>Solirubrobacteraceae</taxon>
        <taxon>Solirubrobacter</taxon>
    </lineage>
</organism>
<dbReference type="EMBL" id="JAPDOD010000007">
    <property type="protein sequence ID" value="MDA0160770.1"/>
    <property type="molecule type" value="Genomic_DNA"/>
</dbReference>
<protein>
    <submittedName>
        <fullName evidence="1">Uncharacterized protein</fullName>
    </submittedName>
</protein>
<accession>A0A9X3RZC7</accession>
<evidence type="ECO:0000313" key="2">
    <source>
        <dbReference type="Proteomes" id="UP001149140"/>
    </source>
</evidence>
<reference evidence="1" key="1">
    <citation type="submission" date="2022-10" db="EMBL/GenBank/DDBJ databases">
        <title>The WGS of Solirubrobacter ginsenosidimutans DSM 21036.</title>
        <authorList>
            <person name="Jiang Z."/>
        </authorList>
    </citation>
    <scope>NUCLEOTIDE SEQUENCE</scope>
    <source>
        <strain evidence="1">DSM 21036</strain>
    </source>
</reference>
<name>A0A9X3RZC7_9ACTN</name>
<keyword evidence="2" id="KW-1185">Reference proteome</keyword>
<comment type="caution">
    <text evidence="1">The sequence shown here is derived from an EMBL/GenBank/DDBJ whole genome shotgun (WGS) entry which is preliminary data.</text>
</comment>
<dbReference type="RefSeq" id="WP_270039817.1">
    <property type="nucleotide sequence ID" value="NZ_JAPDOD010000007.1"/>
</dbReference>
<dbReference type="AlphaFoldDB" id="A0A9X3RZC7"/>
<proteinExistence type="predicted"/>
<gene>
    <name evidence="1" type="ORF">OM076_10880</name>
</gene>
<dbReference type="Proteomes" id="UP001149140">
    <property type="component" value="Unassembled WGS sequence"/>
</dbReference>
<evidence type="ECO:0000313" key="1">
    <source>
        <dbReference type="EMBL" id="MDA0160770.1"/>
    </source>
</evidence>
<sequence>MLAAVPLAGAKPNDRVSANAAAVAAGDPIRAEVRNGTTGKETEIIGAFNATTGSKGGYVTRQSNTQTGSKAGGGAIYGCRGAAGGTASGSAPCLRASNLAEGFAFEFVGAGDVVGQILVGDGKTANSKAKPFTTNATGVATGLNADQVDGKSASDIAGGVSVGGVHVEADGRLTAAINRRGSTPTVSRTGTGQYTVTFPGFTASGDALPQVTIIGDQFGVVRADTQNGAVRVFTANVAGQPEDRGFALTLFDTVP</sequence>